<comment type="caution">
    <text evidence="3">The sequence shown here is derived from an EMBL/GenBank/DDBJ whole genome shotgun (WGS) entry which is preliminary data.</text>
</comment>
<dbReference type="SUPFAM" id="SSF51120">
    <property type="entry name" value="beta-Roll"/>
    <property type="match status" value="1"/>
</dbReference>
<evidence type="ECO:0000313" key="4">
    <source>
        <dbReference type="Proteomes" id="UP000028631"/>
    </source>
</evidence>
<keyword evidence="4" id="KW-1185">Reference proteome</keyword>
<evidence type="ECO:0000259" key="2">
    <source>
        <dbReference type="Pfam" id="PF13946"/>
    </source>
</evidence>
<dbReference type="GO" id="GO:0005509">
    <property type="term" value="F:calcium ion binding"/>
    <property type="evidence" value="ECO:0007669"/>
    <property type="project" value="InterPro"/>
</dbReference>
<dbReference type="InterPro" id="IPR025282">
    <property type="entry name" value="DUF4214"/>
</dbReference>
<dbReference type="EMBL" id="JPQU01000021">
    <property type="protein sequence ID" value="KFE57134.1"/>
    <property type="molecule type" value="Genomic_DNA"/>
</dbReference>
<organism evidence="3 4">
    <name type="scientific">Pseudomonas syringae</name>
    <dbReference type="NCBI Taxonomy" id="317"/>
    <lineage>
        <taxon>Bacteria</taxon>
        <taxon>Pseudomonadati</taxon>
        <taxon>Pseudomonadota</taxon>
        <taxon>Gammaproteobacteria</taxon>
        <taxon>Pseudomonadales</taxon>
        <taxon>Pseudomonadaceae</taxon>
        <taxon>Pseudomonas</taxon>
    </lineage>
</organism>
<dbReference type="PATRIC" id="fig|317.175.peg.1152"/>
<dbReference type="Gene3D" id="1.10.3130.20">
    <property type="entry name" value="Phycobilisome linker domain"/>
    <property type="match status" value="1"/>
</dbReference>
<dbReference type="PROSITE" id="PS00330">
    <property type="entry name" value="HEMOLYSIN_CALCIUM"/>
    <property type="match status" value="1"/>
</dbReference>
<reference evidence="3 4" key="1">
    <citation type="submission" date="2014-07" db="EMBL/GenBank/DDBJ databases">
        <title>Draft Genome Sequences of Environmental Pseudomonas syringae strains.</title>
        <authorList>
            <person name="Baltrus D.A."/>
            <person name="Berge O."/>
            <person name="Morris C."/>
        </authorList>
    </citation>
    <scope>NUCLEOTIDE SEQUENCE [LARGE SCALE GENOMIC DNA]</scope>
    <source>
        <strain evidence="3 4">GAW0119</strain>
    </source>
</reference>
<dbReference type="InterPro" id="IPR001343">
    <property type="entry name" value="Hemolysn_Ca-bd"/>
</dbReference>
<dbReference type="AlphaFoldDB" id="A0A085VNX1"/>
<name>A0A085VNX1_PSESX</name>
<feature type="domain" description="DUF4214" evidence="2">
    <location>
        <begin position="240"/>
        <end position="291"/>
    </location>
</feature>
<dbReference type="RefSeq" id="WP_050507307.1">
    <property type="nucleotide sequence ID" value="NZ_JPQU01000021.1"/>
</dbReference>
<dbReference type="Gene3D" id="2.150.10.10">
    <property type="entry name" value="Serralysin-like metalloprotease, C-terminal"/>
    <property type="match status" value="1"/>
</dbReference>
<accession>A0A085VNX1</accession>
<dbReference type="Proteomes" id="UP000028631">
    <property type="component" value="Unassembled WGS sequence"/>
</dbReference>
<dbReference type="Pfam" id="PF13946">
    <property type="entry name" value="DUF4214"/>
    <property type="match status" value="2"/>
</dbReference>
<dbReference type="PRINTS" id="PR00313">
    <property type="entry name" value="CABNDNGRPT"/>
</dbReference>
<proteinExistence type="predicted"/>
<dbReference type="InterPro" id="IPR011049">
    <property type="entry name" value="Serralysin-like_metalloprot_C"/>
</dbReference>
<dbReference type="InterPro" id="IPR018511">
    <property type="entry name" value="Hemolysin-typ_Ca-bd_CS"/>
</dbReference>
<gene>
    <name evidence="3" type="ORF">IV01_05475</name>
</gene>
<dbReference type="InterPro" id="IPR038255">
    <property type="entry name" value="PBS_linker_sf"/>
</dbReference>
<dbReference type="Pfam" id="PF00353">
    <property type="entry name" value="HemolysinCabind"/>
    <property type="match status" value="1"/>
</dbReference>
<evidence type="ECO:0000256" key="1">
    <source>
        <dbReference type="ARBA" id="ARBA00022837"/>
    </source>
</evidence>
<protein>
    <recommendedName>
        <fullName evidence="2">DUF4214 domain-containing protein</fullName>
    </recommendedName>
</protein>
<dbReference type="OrthoDB" id="6734599at2"/>
<feature type="domain" description="DUF4214" evidence="2">
    <location>
        <begin position="191"/>
        <end position="235"/>
    </location>
</feature>
<keyword evidence="1" id="KW-0106">Calcium</keyword>
<evidence type="ECO:0000313" key="3">
    <source>
        <dbReference type="EMBL" id="KFE57134.1"/>
    </source>
</evidence>
<sequence>MATLKLHQPINMNNLQAWDGTFPIVDSGHIRATDGVRTQDYFGSFQFTNGEVSGGTLTSTVAYQNGLYYELTDMNANAAVVAEHIGGFDFKSALNEVLKGNDTVIGSAGNDVIKSGAGNDTINGGAGIDTVQYNSKAGLIVTRTVDANGRAYAIKVDGKIDVVSNVERIGFGDGSTLAIDVEAGQNAGSAYRLYQAAFDRRPDTAGLKFWTTQLDNGTSLAEVATGFVTSNEFKAANPGTDSTTLINSYYQHVLHRAPDATGLDYWSNAAANGMSASEMLVSFSESQENISNTAAALYNGLWLV</sequence>